<comment type="caution">
    <text evidence="1">The sequence shown here is derived from an EMBL/GenBank/DDBJ whole genome shotgun (WGS) entry which is preliminary data.</text>
</comment>
<evidence type="ECO:0008006" key="3">
    <source>
        <dbReference type="Google" id="ProtNLM"/>
    </source>
</evidence>
<accession>A0A1W0D6R3</accession>
<organism evidence="1 2">
    <name type="scientific">Chromobacterium haemolyticum</name>
    <dbReference type="NCBI Taxonomy" id="394935"/>
    <lineage>
        <taxon>Bacteria</taxon>
        <taxon>Pseudomonadati</taxon>
        <taxon>Pseudomonadota</taxon>
        <taxon>Betaproteobacteria</taxon>
        <taxon>Neisseriales</taxon>
        <taxon>Chromobacteriaceae</taxon>
        <taxon>Chromobacterium</taxon>
    </lineage>
</organism>
<dbReference type="InterPro" id="IPR050793">
    <property type="entry name" value="CMP-NeuNAc_synthase"/>
</dbReference>
<dbReference type="InterPro" id="IPR003329">
    <property type="entry name" value="Cytidylyl_trans"/>
</dbReference>
<name>A0A1W0D6R3_9NEIS</name>
<evidence type="ECO:0000313" key="2">
    <source>
        <dbReference type="Proteomes" id="UP000192721"/>
    </source>
</evidence>
<dbReference type="EMBL" id="MUKV01000004">
    <property type="protein sequence ID" value="OQS42707.1"/>
    <property type="molecule type" value="Genomic_DNA"/>
</dbReference>
<dbReference type="Proteomes" id="UP000192721">
    <property type="component" value="Unassembled WGS sequence"/>
</dbReference>
<proteinExistence type="predicted"/>
<reference evidence="1 2" key="1">
    <citation type="submission" date="2017-02" db="EMBL/GenBank/DDBJ databases">
        <title>Chromobacterium haemolyticum H5244.</title>
        <authorList>
            <person name="Gulvik C.A."/>
        </authorList>
    </citation>
    <scope>NUCLEOTIDE SEQUENCE [LARGE SCALE GENOMIC DNA]</scope>
    <source>
        <strain evidence="1 2">H5244</strain>
    </source>
</reference>
<gene>
    <name evidence="1" type="ORF">B0T45_04880</name>
</gene>
<dbReference type="PANTHER" id="PTHR21485">
    <property type="entry name" value="HAD SUPERFAMILY MEMBERS CMAS AND KDSC"/>
    <property type="match status" value="1"/>
</dbReference>
<dbReference type="PANTHER" id="PTHR21485:SF6">
    <property type="entry name" value="N-ACYLNEURAMINATE CYTIDYLYLTRANSFERASE-RELATED"/>
    <property type="match status" value="1"/>
</dbReference>
<dbReference type="Pfam" id="PF02348">
    <property type="entry name" value="CTP_transf_3"/>
    <property type="match status" value="1"/>
</dbReference>
<dbReference type="SUPFAM" id="SSF53448">
    <property type="entry name" value="Nucleotide-diphospho-sugar transferases"/>
    <property type="match status" value="1"/>
</dbReference>
<sequence length="229" mass="24651">MAKLAVIPARGGSKRLPRKNILPFLGKPILAYTIEAAVEAGIFDAVVVSTEDAEIAELARHFGAEVDLRPPSLAEDQATVADVCVELLTRKPLPWTDVEQMCVLYATAPLRNANDIREVMALLEPGVCDFGIAATQYTHYPYQALRCGEGGELSPMWPELCDKSSAEIGSLVAGNGSTYAVNVPAFLEHKAFYGPGMRAHMMPFSRSIDIDTADDFDLALCLARGAIGP</sequence>
<dbReference type="InterPro" id="IPR029044">
    <property type="entry name" value="Nucleotide-diphossugar_trans"/>
</dbReference>
<protein>
    <recommendedName>
        <fullName evidence="3">Pseudaminic acid cytidylyltransferase</fullName>
    </recommendedName>
</protein>
<dbReference type="Gene3D" id="3.90.550.10">
    <property type="entry name" value="Spore Coat Polysaccharide Biosynthesis Protein SpsA, Chain A"/>
    <property type="match status" value="1"/>
</dbReference>
<dbReference type="RefSeq" id="WP_043642092.1">
    <property type="nucleotide sequence ID" value="NZ_CP109905.1"/>
</dbReference>
<dbReference type="AlphaFoldDB" id="A0A1W0D6R3"/>
<evidence type="ECO:0000313" key="1">
    <source>
        <dbReference type="EMBL" id="OQS42707.1"/>
    </source>
</evidence>
<dbReference type="CDD" id="cd02513">
    <property type="entry name" value="CMP-NeuAc_Synthase"/>
    <property type="match status" value="1"/>
</dbReference>
<dbReference type="GO" id="GO:0008781">
    <property type="term" value="F:N-acylneuraminate cytidylyltransferase activity"/>
    <property type="evidence" value="ECO:0007669"/>
    <property type="project" value="TreeGrafter"/>
</dbReference>